<evidence type="ECO:0000313" key="4">
    <source>
        <dbReference type="EMBL" id="QFS49774.1"/>
    </source>
</evidence>
<dbReference type="PANTHER" id="PTHR10098">
    <property type="entry name" value="RAPSYN-RELATED"/>
    <property type="match status" value="1"/>
</dbReference>
<organism evidence="4 5">
    <name type="scientific">Nostoc sphaeroides CCNUC1</name>
    <dbReference type="NCBI Taxonomy" id="2653204"/>
    <lineage>
        <taxon>Bacteria</taxon>
        <taxon>Bacillati</taxon>
        <taxon>Cyanobacteriota</taxon>
        <taxon>Cyanophyceae</taxon>
        <taxon>Nostocales</taxon>
        <taxon>Nostocaceae</taxon>
        <taxon>Nostoc</taxon>
    </lineage>
</organism>
<evidence type="ECO:0000313" key="5">
    <source>
        <dbReference type="Proteomes" id="UP000326678"/>
    </source>
</evidence>
<dbReference type="InterPro" id="IPR024983">
    <property type="entry name" value="CHAT_dom"/>
</dbReference>
<keyword evidence="1" id="KW-0802">TPR repeat</keyword>
<accession>A0A5P8WAZ7</accession>
<dbReference type="SMART" id="SM00028">
    <property type="entry name" value="TPR"/>
    <property type="match status" value="8"/>
</dbReference>
<feature type="coiled-coil region" evidence="2">
    <location>
        <begin position="536"/>
        <end position="563"/>
    </location>
</feature>
<protein>
    <submittedName>
        <fullName evidence="4">CHAT domain-containing protein</fullName>
    </submittedName>
</protein>
<dbReference type="Proteomes" id="UP000326678">
    <property type="component" value="Chromosome Gxm2"/>
</dbReference>
<dbReference type="RefSeq" id="WP_152591048.1">
    <property type="nucleotide sequence ID" value="NZ_CP045227.1"/>
</dbReference>
<evidence type="ECO:0000256" key="1">
    <source>
        <dbReference type="PROSITE-ProRule" id="PRU00339"/>
    </source>
</evidence>
<gene>
    <name evidence="4" type="ORF">GXM_07268</name>
</gene>
<evidence type="ECO:0000256" key="2">
    <source>
        <dbReference type="SAM" id="Coils"/>
    </source>
</evidence>
<dbReference type="InterPro" id="IPR011990">
    <property type="entry name" value="TPR-like_helical_dom_sf"/>
</dbReference>
<feature type="domain" description="CHAT" evidence="3">
    <location>
        <begin position="1285"/>
        <end position="1613"/>
    </location>
</feature>
<dbReference type="PANTHER" id="PTHR10098:SF108">
    <property type="entry name" value="TETRATRICOPEPTIDE REPEAT PROTEIN 28"/>
    <property type="match status" value="1"/>
</dbReference>
<sequence>MEQRSEDYYRLINHLLTCRDGEEPKILMAHPDLIDDGLVEAIKQISTMMSQQGNQNLADYLIHIAKHLPNAPFFKSATTATDATKSASQRANSVKIPPLLDEICKTIIESQGNPQVVYSLLQANKDKLDEKFVQQIHNWAFSTLPNAKPETAEMVATVISDFSTLICQFPLGKRDINLEIAITGYEVAATIFTREAFPQEWANIQTNLAPAYRHRIRGNRADNQENAIVACNNALLIYTRDDFSEKWATLQNNLGLIYTDRITGEKAENIEKSISCYETALKVVNRAQLPELWGTLQNNLGNAYLFRIQGDKAQNLEKAIACYQVALQVRTRSALPYYWASSQHNLANAYTQRILGNKQKNLEKAISAYINALEVYTISDYPERWAGTKSSLGNAYWEIDKFTEALECVRAALQVFTPTDYPRECIQTGLILGKTALAAGIKTEAFAGYAIAIEAVEQIRSWSNISQPQEISEEIFVYTSMVVFCITNGERDKAREYAERSGFQQVLNLLDSDELQQIYSNSQFLEQVLQATSESNGEAQAVYQILENNLNKLDEQFVQHLQMLEDVCKEMTSGQAIQIAATILSFSNLIRKFPQGDKAINLRIAATGYEVAASVFTKKDFPQQWEQIEDASRELFQIQLFEALFENRENPERVYPLLEANKHKLDERFATVLRLKTEAMLSEAPSEYAQGLAAGLIGLSFLIKEFRQGGEANNLEIAITGYEIASKVLTCEAFPEQWGVCQFMLGNAYHRRIKGEQAENLEQSLSYLQNALQVRNREQFPKLWAGIHSNLVITYGYRIRGDKVENAELAIKAGETAMQVFTRDQDPEQWAQVQNNLGIVYRDACGGQSQRITGDKAENLEKAIACYQNALSIRTREDFPELWAQTQMNLASAYRHRLRGDAAENVEIAIAANQSALQVYTKAAFPTNWAEVHINLANAYLHRIHGDRSENLEKAIAAHQSALQVLTKDESPRQWAMTHLNLGNVFLQQQQIEAAITSYRSALKIFTPTAFPDECLKAGQMLGNTAFNIGDWAEAIRGYSVAIEAVETSRIWVNSESRRQEILENSLHVYENMVQACINNKQLNKAVEYVERSRSKRLVDLMASNDLYSDGEIPAEIQQYLQYFEAIQRQIDNELRHHYNSSNLDGNKLGKSPQNRAAIEAYNETIADLEADKQQIWEQMRRLDPVLAGQIQVSPMNLSSIQQLIKLPTTAILSFYTTSNDTHIFIIRQNQINLHTCTGLGLKTLNKSILTPWLQQYINNKDTWKEQFSFLIAELAEVLKLNDLIAQHLKNIDELILVPHLALHQIPFAALPIAESQYLGDKFLIRYVPSCQILEFCHNRPSVSSLMNYGIVEDATEDLPYASWEGGQLANLYDIPDNQRLKGSQEASVSNYRQLIQKVQVIHSSHHARSRLDNPLESALILADGYITLSQLLMPSWRTPQLEDVFLSCCETGLGVTEITDDILTLSIGFLCAGARSVISTLWAVDDLATALFSLFYYQSRHQGNKRLQSIRQAQFELRTLTGETLTTIYKSKLSSFLTQKGKETYTLRKKTQEERDIHPQDSQMYQQRNEEYKKYAKIGNRIYDAKKDLESFCGDSKPFSHPYYWAAFTCAGLN</sequence>
<dbReference type="Pfam" id="PF14938">
    <property type="entry name" value="SNAP"/>
    <property type="match status" value="1"/>
</dbReference>
<dbReference type="KEGG" id="nsh:GXM_07268"/>
<dbReference type="Pfam" id="PF12770">
    <property type="entry name" value="CHAT"/>
    <property type="match status" value="1"/>
</dbReference>
<dbReference type="PROSITE" id="PS50005">
    <property type="entry name" value="TPR"/>
    <property type="match status" value="1"/>
</dbReference>
<dbReference type="SUPFAM" id="SSF48452">
    <property type="entry name" value="TPR-like"/>
    <property type="match status" value="3"/>
</dbReference>
<feature type="repeat" description="TPR" evidence="1">
    <location>
        <begin position="976"/>
        <end position="1009"/>
    </location>
</feature>
<reference evidence="4 5" key="1">
    <citation type="submission" date="2019-10" db="EMBL/GenBank/DDBJ databases">
        <title>Genomic and transcriptomic insights into the perfect genentic adaptation of a filamentous nitrogen-fixing cyanobacterium to rice fields.</title>
        <authorList>
            <person name="Chen Z."/>
        </authorList>
    </citation>
    <scope>NUCLEOTIDE SEQUENCE [LARGE SCALE GENOMIC DNA]</scope>
    <source>
        <strain evidence="4">CCNUC1</strain>
    </source>
</reference>
<dbReference type="InterPro" id="IPR019734">
    <property type="entry name" value="TPR_rpt"/>
</dbReference>
<keyword evidence="2" id="KW-0175">Coiled coil</keyword>
<evidence type="ECO:0000259" key="3">
    <source>
        <dbReference type="Pfam" id="PF12770"/>
    </source>
</evidence>
<dbReference type="Gene3D" id="1.25.40.10">
    <property type="entry name" value="Tetratricopeptide repeat domain"/>
    <property type="match status" value="5"/>
</dbReference>
<name>A0A5P8WAZ7_9NOSO</name>
<keyword evidence="5" id="KW-1185">Reference proteome</keyword>
<proteinExistence type="predicted"/>
<dbReference type="EMBL" id="CP045227">
    <property type="protein sequence ID" value="QFS49774.1"/>
    <property type="molecule type" value="Genomic_DNA"/>
</dbReference>